<keyword evidence="1" id="KW-1133">Transmembrane helix</keyword>
<dbReference type="Proteomes" id="UP001596142">
    <property type="component" value="Unassembled WGS sequence"/>
</dbReference>
<gene>
    <name evidence="2" type="ORF">ACFPU1_14425</name>
</gene>
<name>A0ABW0YT79_9BACI</name>
<feature type="transmembrane region" description="Helical" evidence="1">
    <location>
        <begin position="6"/>
        <end position="23"/>
    </location>
</feature>
<feature type="transmembrane region" description="Helical" evidence="1">
    <location>
        <begin position="30"/>
        <end position="50"/>
    </location>
</feature>
<accession>A0ABW0YT79</accession>
<evidence type="ECO:0000256" key="1">
    <source>
        <dbReference type="SAM" id="Phobius"/>
    </source>
</evidence>
<organism evidence="2 3">
    <name type="scientific">Thalassorhabdus alkalitolerans</name>
    <dbReference type="NCBI Taxonomy" id="2282697"/>
    <lineage>
        <taxon>Bacteria</taxon>
        <taxon>Bacillati</taxon>
        <taxon>Bacillota</taxon>
        <taxon>Bacilli</taxon>
        <taxon>Bacillales</taxon>
        <taxon>Bacillaceae</taxon>
        <taxon>Thalassorhabdus</taxon>
    </lineage>
</organism>
<proteinExistence type="predicted"/>
<reference evidence="3" key="1">
    <citation type="journal article" date="2019" name="Int. J. Syst. Evol. Microbiol.">
        <title>The Global Catalogue of Microorganisms (GCM) 10K type strain sequencing project: providing services to taxonomists for standard genome sequencing and annotation.</title>
        <authorList>
            <consortium name="The Broad Institute Genomics Platform"/>
            <consortium name="The Broad Institute Genome Sequencing Center for Infectious Disease"/>
            <person name="Wu L."/>
            <person name="Ma J."/>
        </authorList>
    </citation>
    <scope>NUCLEOTIDE SEQUENCE [LARGE SCALE GENOMIC DNA]</scope>
    <source>
        <strain evidence="3">CECT 7184</strain>
    </source>
</reference>
<keyword evidence="1" id="KW-0812">Transmembrane</keyword>
<evidence type="ECO:0000313" key="3">
    <source>
        <dbReference type="Proteomes" id="UP001596142"/>
    </source>
</evidence>
<keyword evidence="3" id="KW-1185">Reference proteome</keyword>
<evidence type="ECO:0000313" key="2">
    <source>
        <dbReference type="EMBL" id="MFC5713962.1"/>
    </source>
</evidence>
<feature type="transmembrane region" description="Helical" evidence="1">
    <location>
        <begin position="95"/>
        <end position="115"/>
    </location>
</feature>
<comment type="caution">
    <text evidence="2">The sequence shown here is derived from an EMBL/GenBank/DDBJ whole genome shotgun (WGS) entry which is preliminary data.</text>
</comment>
<feature type="transmembrane region" description="Helical" evidence="1">
    <location>
        <begin position="62"/>
        <end position="83"/>
    </location>
</feature>
<protein>
    <submittedName>
        <fullName evidence="2">Uncharacterized protein</fullName>
    </submittedName>
</protein>
<keyword evidence="1" id="KW-0472">Membrane</keyword>
<dbReference type="EMBL" id="JBHSOZ010000009">
    <property type="protein sequence ID" value="MFC5713962.1"/>
    <property type="molecule type" value="Genomic_DNA"/>
</dbReference>
<feature type="transmembrane region" description="Helical" evidence="1">
    <location>
        <begin position="121"/>
        <end position="138"/>
    </location>
</feature>
<sequence length="154" mass="18289">MFFNIMIGFLFPWVMGLILYKKDKQVITRAVPFVSVISLIINILGNRYWVVKPQISSRKLQFLTTMPHNFGYFPILGALMIYWRKKRVFSEKADLFLCTLLSTFFELIAVAAGRVEYRNGWNIYKTFLSYLFPAYLLYKFNCWRERSTISSMNM</sequence>
<dbReference type="RefSeq" id="WP_385942427.1">
    <property type="nucleotide sequence ID" value="NZ_JBHSOZ010000009.1"/>
</dbReference>